<dbReference type="PANTHER" id="PTHR43794:SF11">
    <property type="entry name" value="AMIDOHYDROLASE-RELATED DOMAIN-CONTAINING PROTEIN"/>
    <property type="match status" value="1"/>
</dbReference>
<evidence type="ECO:0000256" key="2">
    <source>
        <dbReference type="ARBA" id="ARBA00022801"/>
    </source>
</evidence>
<dbReference type="SUPFAM" id="SSF51338">
    <property type="entry name" value="Composite domain of metallo-dependent hydrolases"/>
    <property type="match status" value="1"/>
</dbReference>
<keyword evidence="2" id="KW-0378">Hydrolase</keyword>
<proteinExistence type="inferred from homology"/>
<evidence type="ECO:0000256" key="1">
    <source>
        <dbReference type="ARBA" id="ARBA00006745"/>
    </source>
</evidence>
<dbReference type="InterPro" id="IPR032466">
    <property type="entry name" value="Metal_Hydrolase"/>
</dbReference>
<dbReference type="InterPro" id="IPR050287">
    <property type="entry name" value="MTA/SAH_deaminase"/>
</dbReference>
<organism evidence="4 5">
    <name type="scientific">Pigmentiphaga daeguensis</name>
    <dbReference type="NCBI Taxonomy" id="414049"/>
    <lineage>
        <taxon>Bacteria</taxon>
        <taxon>Pseudomonadati</taxon>
        <taxon>Pseudomonadota</taxon>
        <taxon>Betaproteobacteria</taxon>
        <taxon>Burkholderiales</taxon>
        <taxon>Alcaligenaceae</taxon>
        <taxon>Pigmentiphaga</taxon>
    </lineage>
</organism>
<dbReference type="Proteomes" id="UP001501706">
    <property type="component" value="Unassembled WGS sequence"/>
</dbReference>
<dbReference type="SUPFAM" id="SSF51556">
    <property type="entry name" value="Metallo-dependent hydrolases"/>
    <property type="match status" value="1"/>
</dbReference>
<dbReference type="Gene3D" id="2.30.40.10">
    <property type="entry name" value="Urease, subunit C, domain 1"/>
    <property type="match status" value="1"/>
</dbReference>
<comment type="caution">
    <text evidence="4">The sequence shown here is derived from an EMBL/GenBank/DDBJ whole genome shotgun (WGS) entry which is preliminary data.</text>
</comment>
<dbReference type="NCBIfam" id="NF006056">
    <property type="entry name" value="PRK08204.1"/>
    <property type="match status" value="1"/>
</dbReference>
<comment type="similarity">
    <text evidence="1">Belongs to the metallo-dependent hydrolases superfamily. ATZ/TRZ family.</text>
</comment>
<feature type="domain" description="Amidohydrolase-related" evidence="3">
    <location>
        <begin position="74"/>
        <end position="165"/>
    </location>
</feature>
<protein>
    <submittedName>
        <fullName evidence="4">Amidohydrolase family protein</fullName>
    </submittedName>
</protein>
<reference evidence="4 5" key="1">
    <citation type="journal article" date="2019" name="Int. J. Syst. Evol. Microbiol.">
        <title>The Global Catalogue of Microorganisms (GCM) 10K type strain sequencing project: providing services to taxonomists for standard genome sequencing and annotation.</title>
        <authorList>
            <consortium name="The Broad Institute Genomics Platform"/>
            <consortium name="The Broad Institute Genome Sequencing Center for Infectious Disease"/>
            <person name="Wu L."/>
            <person name="Ma J."/>
        </authorList>
    </citation>
    <scope>NUCLEOTIDE SEQUENCE [LARGE SCALE GENOMIC DNA]</scope>
    <source>
        <strain evidence="4 5">JCM 14330</strain>
    </source>
</reference>
<dbReference type="EMBL" id="BAAAEN010000011">
    <property type="protein sequence ID" value="GAA0511422.1"/>
    <property type="molecule type" value="Genomic_DNA"/>
</dbReference>
<dbReference type="PANTHER" id="PTHR43794">
    <property type="entry name" value="AMINOHYDROLASE SSNA-RELATED"/>
    <property type="match status" value="1"/>
</dbReference>
<accession>A0ABN1C4U2</accession>
<sequence>MGMQSARWHEAAGHVSGLPAREEFVIRGGHVMTMADGMDDLPDADVHVRDGTLVAIGRGLRAPGARELDARGMIVMPGFIDTHWHLWNCSLRALISGDEAARGYFPVTLSMGPRFTPDDSYHSVRLGLAEGLASGITTVHNWSHNTRTPDHARAELAAMRSLGIRGRMAYGWGQDLPLGRAMDLDGLAEIARAEGGDPMIHLGAALRTPVSNPRGTVPIDIVRAEFAGVRRLGLPITMHARPGVVSVLDAHGLLGPDLQLVHPQGVSQQEQLRLAACGVSFSCSPVIEVLYAQASRGVIQFHELECACVRQSLSVDSSSASANADFFACMRALLWSHRQRFGAEVPLTARRLLRLATLDGARDLGIADRVGSLEAGKRADVILVRTTDLNMAPVADPAFSLVYSAQPANVDTVIVDGRVLRRHGQWTACDPAQIVRDAAQSVRELAAR</sequence>
<keyword evidence="5" id="KW-1185">Reference proteome</keyword>
<dbReference type="InterPro" id="IPR006680">
    <property type="entry name" value="Amidohydro-rel"/>
</dbReference>
<evidence type="ECO:0000313" key="5">
    <source>
        <dbReference type="Proteomes" id="UP001501706"/>
    </source>
</evidence>
<dbReference type="Gene3D" id="3.20.20.140">
    <property type="entry name" value="Metal-dependent hydrolases"/>
    <property type="match status" value="1"/>
</dbReference>
<name>A0ABN1C4U2_9BURK</name>
<evidence type="ECO:0000259" key="3">
    <source>
        <dbReference type="Pfam" id="PF01979"/>
    </source>
</evidence>
<dbReference type="Pfam" id="PF01979">
    <property type="entry name" value="Amidohydro_1"/>
    <property type="match status" value="2"/>
</dbReference>
<dbReference type="InterPro" id="IPR011059">
    <property type="entry name" value="Metal-dep_hydrolase_composite"/>
</dbReference>
<gene>
    <name evidence="4" type="ORF">GCM10009097_30870</name>
</gene>
<feature type="domain" description="Amidohydrolase-related" evidence="3">
    <location>
        <begin position="294"/>
        <end position="419"/>
    </location>
</feature>
<evidence type="ECO:0000313" key="4">
    <source>
        <dbReference type="EMBL" id="GAA0511422.1"/>
    </source>
</evidence>